<feature type="signal peptide" evidence="1">
    <location>
        <begin position="1"/>
        <end position="28"/>
    </location>
</feature>
<evidence type="ECO:0000313" key="3">
    <source>
        <dbReference type="EMBL" id="WTY95648.1"/>
    </source>
</evidence>
<sequence length="148" mass="15575">MDRIRNVRTRSAMTVGALLAGLIAGAFAAAPSATAATGPCTRAATIHNKVTNPTSYKYVPYAAANTSDCWLDRGMSNSAVTALQKNLNACYGYKLATDGVYGELTESALVSVQKKVGVKADGDYGPNTRNAMVWANYSVETGARINCN</sequence>
<dbReference type="EMBL" id="CP109535">
    <property type="protein sequence ID" value="WTY95648.1"/>
    <property type="molecule type" value="Genomic_DNA"/>
</dbReference>
<dbReference type="InterPro" id="IPR036366">
    <property type="entry name" value="PGBDSf"/>
</dbReference>
<proteinExistence type="predicted"/>
<dbReference type="InterPro" id="IPR036365">
    <property type="entry name" value="PGBD-like_sf"/>
</dbReference>
<keyword evidence="1" id="KW-0732">Signal</keyword>
<evidence type="ECO:0000256" key="1">
    <source>
        <dbReference type="SAM" id="SignalP"/>
    </source>
</evidence>
<dbReference type="AlphaFoldDB" id="A0AAU3GU05"/>
<feature type="chain" id="PRO_5043838882" evidence="1">
    <location>
        <begin position="29"/>
        <end position="148"/>
    </location>
</feature>
<dbReference type="Gene3D" id="1.10.101.10">
    <property type="entry name" value="PGBD-like superfamily/PGBD"/>
    <property type="match status" value="1"/>
</dbReference>
<organism evidence="3">
    <name type="scientific">Streptomyces sp. NBC_01401</name>
    <dbReference type="NCBI Taxonomy" id="2903854"/>
    <lineage>
        <taxon>Bacteria</taxon>
        <taxon>Bacillati</taxon>
        <taxon>Actinomycetota</taxon>
        <taxon>Actinomycetes</taxon>
        <taxon>Kitasatosporales</taxon>
        <taxon>Streptomycetaceae</taxon>
        <taxon>Streptomyces</taxon>
    </lineage>
</organism>
<gene>
    <name evidence="3" type="ORF">OG626_12435</name>
</gene>
<protein>
    <submittedName>
        <fullName evidence="3">Peptidoglycan-binding protein</fullName>
    </submittedName>
</protein>
<reference evidence="3" key="1">
    <citation type="submission" date="2022-10" db="EMBL/GenBank/DDBJ databases">
        <title>The complete genomes of actinobacterial strains from the NBC collection.</title>
        <authorList>
            <person name="Joergensen T.S."/>
            <person name="Alvarez Arevalo M."/>
            <person name="Sterndorff E.B."/>
            <person name="Faurdal D."/>
            <person name="Vuksanovic O."/>
            <person name="Mourched A.-S."/>
            <person name="Charusanti P."/>
            <person name="Shaw S."/>
            <person name="Blin K."/>
            <person name="Weber T."/>
        </authorList>
    </citation>
    <scope>NUCLEOTIDE SEQUENCE</scope>
    <source>
        <strain evidence="3">NBC_01401</strain>
    </source>
</reference>
<evidence type="ECO:0000259" key="2">
    <source>
        <dbReference type="Pfam" id="PF01471"/>
    </source>
</evidence>
<dbReference type="InterPro" id="IPR002477">
    <property type="entry name" value="Peptidoglycan-bd-like"/>
</dbReference>
<name>A0AAU3GU05_9ACTN</name>
<dbReference type="Pfam" id="PF01471">
    <property type="entry name" value="PG_binding_1"/>
    <property type="match status" value="1"/>
</dbReference>
<dbReference type="SUPFAM" id="SSF47090">
    <property type="entry name" value="PGBD-like"/>
    <property type="match status" value="1"/>
</dbReference>
<accession>A0AAU3GU05</accession>
<feature type="domain" description="Peptidoglycan binding-like" evidence="2">
    <location>
        <begin position="77"/>
        <end position="132"/>
    </location>
</feature>